<keyword evidence="4 12" id="KW-0732">Signal</keyword>
<evidence type="ECO:0000256" key="3">
    <source>
        <dbReference type="ARBA" id="ARBA00022692"/>
    </source>
</evidence>
<dbReference type="PANTHER" id="PTHR45842:SF25">
    <property type="entry name" value="CARBOXYPEPTIDASE N SUBUNIT 2-LIKE"/>
    <property type="match status" value="1"/>
</dbReference>
<keyword evidence="10" id="KW-0393">Immunoglobulin domain</keyword>
<dbReference type="Gene3D" id="2.60.40.10">
    <property type="entry name" value="Immunoglobulins"/>
    <property type="match status" value="12"/>
</dbReference>
<comment type="subcellular location">
    <subcellularLocation>
        <location evidence="1">Membrane</location>
        <topology evidence="1">Single-pass membrane protein</topology>
    </subcellularLocation>
</comment>
<dbReference type="SMART" id="SM00409">
    <property type="entry name" value="IG"/>
    <property type="match status" value="12"/>
</dbReference>
<name>A0A7J6CDR1_9TELE</name>
<keyword evidence="3" id="KW-0812">Transmembrane</keyword>
<dbReference type="SMART" id="SM00082">
    <property type="entry name" value="LRRCT"/>
    <property type="match status" value="1"/>
</dbReference>
<feature type="domain" description="Ig-like" evidence="13">
    <location>
        <begin position="1582"/>
        <end position="1677"/>
    </location>
</feature>
<keyword evidence="9" id="KW-0325">Glycoprotein</keyword>
<feature type="compositionally biased region" description="Basic and acidic residues" evidence="11">
    <location>
        <begin position="819"/>
        <end position="838"/>
    </location>
</feature>
<evidence type="ECO:0000259" key="13">
    <source>
        <dbReference type="PROSITE" id="PS50835"/>
    </source>
</evidence>
<dbReference type="CDD" id="cd00096">
    <property type="entry name" value="Ig"/>
    <property type="match status" value="3"/>
</dbReference>
<protein>
    <recommendedName>
        <fullName evidence="13">Ig-like domain-containing protein</fullName>
    </recommendedName>
</protein>
<reference evidence="14 15" key="1">
    <citation type="submission" date="2020-04" db="EMBL/GenBank/DDBJ databases">
        <title>Chromosome-level genome assembly of a cyprinid fish Onychostoma macrolepis by integration of Nanopore Sequencing, Bionano and Hi-C technology.</title>
        <authorList>
            <person name="Wang D."/>
        </authorList>
    </citation>
    <scope>NUCLEOTIDE SEQUENCE [LARGE SCALE GENOMIC DNA]</scope>
    <source>
        <strain evidence="14">SWU-2019</strain>
        <tissue evidence="14">Muscle</tissue>
    </source>
</reference>
<proteinExistence type="predicted"/>
<evidence type="ECO:0000256" key="7">
    <source>
        <dbReference type="ARBA" id="ARBA00023136"/>
    </source>
</evidence>
<comment type="caution">
    <text evidence="14">The sequence shown here is derived from an EMBL/GenBank/DDBJ whole genome shotgun (WGS) entry which is preliminary data.</text>
</comment>
<sequence length="2167" mass="241956">MAPVGVPALLMLASCLLFILPSCLYACPRSCSCPSPKEVHCTFRHLPSAPRNLPKDTERLNLGYNSIGTVGSSDFANLRQLEMLMLHGNDISSVSSGSFYHLRSLQILKLSYNKLKRVDPSLFEGLTSLVRLHLDHNLIDFIEPFSFNGLTSLKLLQLERNRLQDLHSHTFITVSVLGTFWSSGLRHLHLADNQLKYLLPGTLQHLDRLEVLSLHGNPWACDCHLHWLLDWDKNHEGVIKCKKDRDSGDAGNCAACASPKPLNNSQILQLSTSQLTCDQPSLQSPLKIGESSMLENQEPDAPYIKDLERPLGHLTFILSDSHGNRAHVACNVTRPVEDTSMGWEPVRRTDEIAVNVTLRALLECEIDRDALQNLWRLVAYYYESPAILERGTRLGNSSKVTFQYSQASHEESPYFTELKGHLMAEPAWLLQPRVTLQLNRRKTTTKKLVLNFSTFISKHIIGRGDEEDVVSSWAMIQREAPGRIQSVLEHSEVSLDCSVLSSGHQPVEWMLPDLTTVDQTDSHKLRLENYRLVIKNTSIADSGLYHCFVRTDTNVDIVTYRLTVRMRLLSPSDLNGKKISVENGDTLSLPCLVTSPHPIETRWFLANNQILKASDMKGRVYVSQNNTLIIKKVTYEDAGEYSCLAANLYGADMLSHLIVVTGEKEDTQRGVTVSMGELLLFENEDSEGSGYEEIKRPTVKHTPQRVDGKHRGGSFRQNAKVKKIKESVRKPNNSVKELDPSRWEQILAKANAKLSTMPPVTTHLEMTKTLKTVTESSLITTTKTLADTFKMTKTDVTASSTSASSSIQHFNAKQLEPPPHNEHVQETTQGEKSKHKTSDYNISDLTLEHIDTTTVPEHETQLVKQVDRQTIEEKIRANNNSIWNQRRRFPYRQRRPPSRRPRPKRPNFTLAPSTAVPFTHSPVKTLIPKSSVAMTTNSYTQAQNKDVTASMTLEVSPAHYPVTESLAMAVTKDPLKEPITTFRKDENLNELEGKTKHIESVQLVSTTSLQENEAIPATRATPRQINRYGHENREIILRTNSQANEDKTRQISATVIPNLQISNMNPPETKIAHVTEKPTLTNVERQRVYNWAMHPEGVPIHPWLIQTYTPKKQISITPRPYTQSPFWPTVHSSKHHHSQDKTWYFLQTGGRGAGVTNRPEITAQTAKPTAYISGSATASVVRTIAPHVSSSRVRDHLLFNRLRNRYRQSQLDAYRLAQMGKLVTSKPRIYRATIQTNTKFGQRFEVLSNGTFMIKNVQLQDRGQYLCTAQNKFGSDRMVVTLVVQTQPPKIKSSRARDVSVFLGNSVSLDCIAVGKPEAQISWVLPDRTFVRDIGTLDRRVSLLPNGTLSIHSANFSNKGDYKCIASNAAGADTLTYHIRVAALPPIIVEVSHETIFMNAGRNVYVNCTAKGEPFPLIKWVLPDGSQMKPTQFIGSRIFIFPNGTLYIKNVNPSDSGRYECSATNPVGFAKRTVQMDVRQEAPGPWKGLYQQHSVTATYGSTVFLHCPESVGSHRGTFWRLPSKIILEHQYSPQRHITAFPNGTLRILRLTEKDGGNYLCMYQRPNGEDMELFQVEVLMRPPKIENTGAQHKRVANGDNFLVDCVASGLPDPEVSWSLPDGTMINNALQSDDSGIRIRRYIIFGNGTLLLQQMGKKDEGNYTCYAKNTLGEDAMKVSVHVVPNSPQITSKEQLSMWAPFGQSAQMKCDATGVLPPTIIWISPRNEIIPSSSVKYQILNDGTLIIKKLTLADQGKYACVARNPAGDNIKNVNLLVEVKGPQINGHSGRSENKILAVYYQTLLLDCKAEGKPEPQITWTTPYGMSLPTPYLGGRFQVHRNGTLELRGIRKTDEGRFLCIAKNYLGEASLAVDLEVASLAEKPSFPVPNIEVRPLKADGDDISLECRATGKPKPEFLWILPNGTALNPGMKLQRFIHYLENGTLHITQPGVIDKGVYRCLAKNVAGQAEKRYALEPGQKPQIRSTASTMKISFGQTLNMPCNADGWPQATITWTLPNGLVLDKPQVIGRVTYLSNGTLQIKETSKFDRGTYACKATNTFGSSTLSYPVSIMVFPPQITHAPPSITRVNRGSPVILNCIAAGIPKPDISWTLPGRTTLVPNSRFTAQGGIHMTEEGNLVIQDPGLMNSGIYKCNARNALGTDFKATYLQVI</sequence>
<feature type="domain" description="Ig-like" evidence="13">
    <location>
        <begin position="1289"/>
        <end position="1376"/>
    </location>
</feature>
<dbReference type="FunFam" id="2.60.40.10:FF:000076">
    <property type="entry name" value="Leucine-rich repeat and Ig domain-containing 4"/>
    <property type="match status" value="1"/>
</dbReference>
<dbReference type="SMART" id="SM00408">
    <property type="entry name" value="IGc2"/>
    <property type="match status" value="12"/>
</dbReference>
<feature type="domain" description="Ig-like" evidence="13">
    <location>
        <begin position="2072"/>
        <end position="2167"/>
    </location>
</feature>
<organism evidence="14 15">
    <name type="scientific">Onychostoma macrolepis</name>
    <dbReference type="NCBI Taxonomy" id="369639"/>
    <lineage>
        <taxon>Eukaryota</taxon>
        <taxon>Metazoa</taxon>
        <taxon>Chordata</taxon>
        <taxon>Craniata</taxon>
        <taxon>Vertebrata</taxon>
        <taxon>Euteleostomi</taxon>
        <taxon>Actinopterygii</taxon>
        <taxon>Neopterygii</taxon>
        <taxon>Teleostei</taxon>
        <taxon>Ostariophysi</taxon>
        <taxon>Cypriniformes</taxon>
        <taxon>Cyprinidae</taxon>
        <taxon>Acrossocheilinae</taxon>
        <taxon>Onychostoma</taxon>
    </lineage>
</organism>
<feature type="domain" description="Ig-like" evidence="13">
    <location>
        <begin position="1779"/>
        <end position="1874"/>
    </location>
</feature>
<keyword evidence="5" id="KW-0677">Repeat</keyword>
<dbReference type="FunFam" id="2.60.40.10:FF:000621">
    <property type="entry name" value="Immunoglobulin superfamily member 10"/>
    <property type="match status" value="1"/>
</dbReference>
<gene>
    <name evidence="14" type="ORF">G5714_014562</name>
</gene>
<keyword evidence="6" id="KW-1133">Transmembrane helix</keyword>
<evidence type="ECO:0000313" key="14">
    <source>
        <dbReference type="EMBL" id="KAF4105231.1"/>
    </source>
</evidence>
<dbReference type="InterPro" id="IPR003599">
    <property type="entry name" value="Ig_sub"/>
</dbReference>
<dbReference type="PROSITE" id="PS50835">
    <property type="entry name" value="IG_LIKE"/>
    <property type="match status" value="10"/>
</dbReference>
<accession>A0A7J6CDR1</accession>
<dbReference type="InterPro" id="IPR032675">
    <property type="entry name" value="LRR_dom_sf"/>
</dbReference>
<feature type="domain" description="Ig-like" evidence="13">
    <location>
        <begin position="489"/>
        <end position="563"/>
    </location>
</feature>
<dbReference type="FunFam" id="2.60.40.10:FF:001306">
    <property type="entry name" value="Matrix remodeling associated 5"/>
    <property type="match status" value="1"/>
</dbReference>
<feature type="signal peptide" evidence="12">
    <location>
        <begin position="1"/>
        <end position="26"/>
    </location>
</feature>
<evidence type="ECO:0000256" key="1">
    <source>
        <dbReference type="ARBA" id="ARBA00004167"/>
    </source>
</evidence>
<feature type="domain" description="Ig-like" evidence="13">
    <location>
        <begin position="571"/>
        <end position="661"/>
    </location>
</feature>
<dbReference type="InterPro" id="IPR000483">
    <property type="entry name" value="Cys-rich_flank_reg_C"/>
</dbReference>
<evidence type="ECO:0000256" key="8">
    <source>
        <dbReference type="ARBA" id="ARBA00023157"/>
    </source>
</evidence>
<dbReference type="InterPro" id="IPR013783">
    <property type="entry name" value="Ig-like_fold"/>
</dbReference>
<dbReference type="GO" id="GO:0016020">
    <property type="term" value="C:membrane"/>
    <property type="evidence" value="ECO:0007669"/>
    <property type="project" value="UniProtKB-SubCell"/>
</dbReference>
<dbReference type="InterPro" id="IPR036179">
    <property type="entry name" value="Ig-like_dom_sf"/>
</dbReference>
<dbReference type="FunFam" id="2.60.40.10:FF:001377">
    <property type="entry name" value="Matrix remodeling associated 5"/>
    <property type="match status" value="1"/>
</dbReference>
<keyword evidence="7" id="KW-0472">Membrane</keyword>
<feature type="domain" description="Ig-like" evidence="13">
    <location>
        <begin position="1386"/>
        <end position="1479"/>
    </location>
</feature>
<feature type="domain" description="Ig-like" evidence="13">
    <location>
        <begin position="1885"/>
        <end position="1972"/>
    </location>
</feature>
<evidence type="ECO:0000256" key="12">
    <source>
        <dbReference type="SAM" id="SignalP"/>
    </source>
</evidence>
<evidence type="ECO:0000256" key="2">
    <source>
        <dbReference type="ARBA" id="ARBA00022614"/>
    </source>
</evidence>
<dbReference type="SUPFAM" id="SSF48726">
    <property type="entry name" value="Immunoglobulin"/>
    <property type="match status" value="12"/>
</dbReference>
<dbReference type="InterPro" id="IPR007110">
    <property type="entry name" value="Ig-like_dom"/>
</dbReference>
<dbReference type="EMBL" id="JAAMOB010000014">
    <property type="protein sequence ID" value="KAF4105231.1"/>
    <property type="molecule type" value="Genomic_DNA"/>
</dbReference>
<dbReference type="InterPro" id="IPR003591">
    <property type="entry name" value="Leu-rich_rpt_typical-subtyp"/>
</dbReference>
<dbReference type="SMART" id="SM00369">
    <property type="entry name" value="LRR_TYP"/>
    <property type="match status" value="5"/>
</dbReference>
<dbReference type="Pfam" id="PF13927">
    <property type="entry name" value="Ig_3"/>
    <property type="match status" value="6"/>
</dbReference>
<evidence type="ECO:0000256" key="11">
    <source>
        <dbReference type="SAM" id="MobiDB-lite"/>
    </source>
</evidence>
<feature type="domain" description="Ig-like" evidence="13">
    <location>
        <begin position="1977"/>
        <end position="2066"/>
    </location>
</feature>
<dbReference type="PANTHER" id="PTHR45842">
    <property type="entry name" value="SYNAPTIC ADHESION-LIKE MOLECULE SALM"/>
    <property type="match status" value="1"/>
</dbReference>
<evidence type="ECO:0000256" key="10">
    <source>
        <dbReference type="ARBA" id="ARBA00023319"/>
    </source>
</evidence>
<feature type="region of interest" description="Disordered" evidence="11">
    <location>
        <begin position="812"/>
        <end position="838"/>
    </location>
</feature>
<dbReference type="Gene3D" id="3.80.10.10">
    <property type="entry name" value="Ribonuclease Inhibitor"/>
    <property type="match status" value="2"/>
</dbReference>
<dbReference type="Pfam" id="PF07679">
    <property type="entry name" value="I-set"/>
    <property type="match status" value="5"/>
</dbReference>
<evidence type="ECO:0000256" key="5">
    <source>
        <dbReference type="ARBA" id="ARBA00022737"/>
    </source>
</evidence>
<dbReference type="InterPro" id="IPR050467">
    <property type="entry name" value="LRFN"/>
</dbReference>
<evidence type="ECO:0000256" key="9">
    <source>
        <dbReference type="ARBA" id="ARBA00023180"/>
    </source>
</evidence>
<feature type="compositionally biased region" description="Basic residues" evidence="11">
    <location>
        <begin position="885"/>
        <end position="905"/>
    </location>
</feature>
<evidence type="ECO:0000313" key="15">
    <source>
        <dbReference type="Proteomes" id="UP000579812"/>
    </source>
</evidence>
<dbReference type="InterPro" id="IPR013098">
    <property type="entry name" value="Ig_I-set"/>
</dbReference>
<feature type="chain" id="PRO_5029910656" description="Ig-like domain-containing protein" evidence="12">
    <location>
        <begin position="27"/>
        <end position="2167"/>
    </location>
</feature>
<dbReference type="FunFam" id="2.60.40.10:FF:001433">
    <property type="entry name" value="Matrix remodeling associated 5"/>
    <property type="match status" value="1"/>
</dbReference>
<keyword evidence="2" id="KW-0433">Leucine-rich repeat</keyword>
<evidence type="ECO:0000256" key="4">
    <source>
        <dbReference type="ARBA" id="ARBA00022729"/>
    </source>
</evidence>
<dbReference type="InterPro" id="IPR003598">
    <property type="entry name" value="Ig_sub2"/>
</dbReference>
<dbReference type="SUPFAM" id="SSF52058">
    <property type="entry name" value="L domain-like"/>
    <property type="match status" value="1"/>
</dbReference>
<dbReference type="Proteomes" id="UP000579812">
    <property type="component" value="Unassembled WGS sequence"/>
</dbReference>
<feature type="domain" description="Ig-like" evidence="13">
    <location>
        <begin position="1685"/>
        <end position="1771"/>
    </location>
</feature>
<evidence type="ECO:0000256" key="6">
    <source>
        <dbReference type="ARBA" id="ARBA00022989"/>
    </source>
</evidence>
<feature type="region of interest" description="Disordered" evidence="11">
    <location>
        <begin position="877"/>
        <end position="914"/>
    </location>
</feature>
<keyword evidence="15" id="KW-1185">Reference proteome</keyword>
<dbReference type="Pfam" id="PF13855">
    <property type="entry name" value="LRR_8"/>
    <property type="match status" value="1"/>
</dbReference>
<keyword evidence="8" id="KW-1015">Disulfide bond</keyword>
<dbReference type="InterPro" id="IPR001611">
    <property type="entry name" value="Leu-rich_rpt"/>
</dbReference>